<evidence type="ECO:0000256" key="1">
    <source>
        <dbReference type="SAM" id="MobiDB-lite"/>
    </source>
</evidence>
<dbReference type="AlphaFoldDB" id="A0ABD2IQ17"/>
<sequence>MFATAERRVSIQLGDGEKQQHTAKHTQPRESGFYRECLWGGGGAGATGGRRPAATVSVVPIYCALRPPPPITPPIANFGRVGDLQRSFFCRCCYSKE</sequence>
<feature type="region of interest" description="Disordered" evidence="1">
    <location>
        <begin position="1"/>
        <end position="28"/>
    </location>
</feature>
<reference evidence="2 3" key="1">
    <citation type="submission" date="2024-10" db="EMBL/GenBank/DDBJ databases">
        <authorList>
            <person name="Kim D."/>
        </authorList>
    </citation>
    <scope>NUCLEOTIDE SEQUENCE [LARGE SCALE GENOMIC DNA]</scope>
    <source>
        <strain evidence="2">BH-2024</strain>
    </source>
</reference>
<name>A0ABD2IQ17_9BILA</name>
<organism evidence="2 3">
    <name type="scientific">Heterodera trifolii</name>
    <dbReference type="NCBI Taxonomy" id="157864"/>
    <lineage>
        <taxon>Eukaryota</taxon>
        <taxon>Metazoa</taxon>
        <taxon>Ecdysozoa</taxon>
        <taxon>Nematoda</taxon>
        <taxon>Chromadorea</taxon>
        <taxon>Rhabditida</taxon>
        <taxon>Tylenchina</taxon>
        <taxon>Tylenchomorpha</taxon>
        <taxon>Tylenchoidea</taxon>
        <taxon>Heteroderidae</taxon>
        <taxon>Heteroderinae</taxon>
        <taxon>Heterodera</taxon>
    </lineage>
</organism>
<evidence type="ECO:0000313" key="2">
    <source>
        <dbReference type="EMBL" id="KAL3079925.1"/>
    </source>
</evidence>
<accession>A0ABD2IQ17</accession>
<keyword evidence="3" id="KW-1185">Reference proteome</keyword>
<proteinExistence type="predicted"/>
<dbReference type="EMBL" id="JBICBT010001177">
    <property type="protein sequence ID" value="KAL3079925.1"/>
    <property type="molecule type" value="Genomic_DNA"/>
</dbReference>
<dbReference type="Proteomes" id="UP001620626">
    <property type="component" value="Unassembled WGS sequence"/>
</dbReference>
<protein>
    <submittedName>
        <fullName evidence="2">Uncharacterized protein</fullName>
    </submittedName>
</protein>
<evidence type="ECO:0000313" key="3">
    <source>
        <dbReference type="Proteomes" id="UP001620626"/>
    </source>
</evidence>
<comment type="caution">
    <text evidence="2">The sequence shown here is derived from an EMBL/GenBank/DDBJ whole genome shotgun (WGS) entry which is preliminary data.</text>
</comment>
<gene>
    <name evidence="2" type="ORF">niasHT_034675</name>
</gene>
<feature type="compositionally biased region" description="Basic and acidic residues" evidence="1">
    <location>
        <begin position="1"/>
        <end position="20"/>
    </location>
</feature>